<keyword evidence="3 5" id="KW-0663">Pyridoxal phosphate</keyword>
<dbReference type="AlphaFoldDB" id="A0A9P6VTZ8"/>
<dbReference type="GO" id="GO:0030170">
    <property type="term" value="F:pyridoxal phosphate binding"/>
    <property type="evidence" value="ECO:0007669"/>
    <property type="project" value="InterPro"/>
</dbReference>
<evidence type="ECO:0000256" key="4">
    <source>
        <dbReference type="ARBA" id="ARBA00023239"/>
    </source>
</evidence>
<dbReference type="InterPro" id="IPR021115">
    <property type="entry name" value="Pyridoxal-P_BS"/>
</dbReference>
<evidence type="ECO:0000313" key="7">
    <source>
        <dbReference type="EMBL" id="KAG0653844.1"/>
    </source>
</evidence>
<comment type="similarity">
    <text evidence="2 6">Belongs to the group II decarboxylase family.</text>
</comment>
<dbReference type="OrthoDB" id="2161780at2759"/>
<evidence type="ECO:0000313" key="8">
    <source>
        <dbReference type="Proteomes" id="UP000777482"/>
    </source>
</evidence>
<name>A0A9P6VTZ8_RHOMI</name>
<keyword evidence="8" id="KW-1185">Reference proteome</keyword>
<protein>
    <recommendedName>
        <fullName evidence="9">Pyridoxal phosphate-dependent transferase</fullName>
    </recommendedName>
</protein>
<dbReference type="InterPro" id="IPR015421">
    <property type="entry name" value="PyrdxlP-dep_Trfase_major"/>
</dbReference>
<dbReference type="GO" id="GO:0005737">
    <property type="term" value="C:cytoplasm"/>
    <property type="evidence" value="ECO:0007669"/>
    <property type="project" value="TreeGrafter"/>
</dbReference>
<comment type="cofactor">
    <cofactor evidence="1 5 6">
        <name>pyridoxal 5'-phosphate</name>
        <dbReference type="ChEBI" id="CHEBI:597326"/>
    </cofactor>
</comment>
<evidence type="ECO:0008006" key="9">
    <source>
        <dbReference type="Google" id="ProtNLM"/>
    </source>
</evidence>
<keyword evidence="4 6" id="KW-0456">Lyase</keyword>
<evidence type="ECO:0000256" key="5">
    <source>
        <dbReference type="PIRSR" id="PIRSR602129-50"/>
    </source>
</evidence>
<dbReference type="PROSITE" id="PS00392">
    <property type="entry name" value="DDC_GAD_HDC_YDC"/>
    <property type="match status" value="1"/>
</dbReference>
<dbReference type="Gene3D" id="3.40.640.10">
    <property type="entry name" value="Type I PLP-dependent aspartate aminotransferase-like (Major domain)"/>
    <property type="match status" value="1"/>
</dbReference>
<dbReference type="InterPro" id="IPR002129">
    <property type="entry name" value="PyrdxlP-dep_de-COase"/>
</dbReference>
<reference evidence="7 8" key="1">
    <citation type="submission" date="2020-11" db="EMBL/GenBank/DDBJ databases">
        <title>Kefir isolates.</title>
        <authorList>
            <person name="Marcisauskas S."/>
            <person name="Kim Y."/>
            <person name="Blasche S."/>
        </authorList>
    </citation>
    <scope>NUCLEOTIDE SEQUENCE [LARGE SCALE GENOMIC DNA]</scope>
    <source>
        <strain evidence="7 8">KR</strain>
    </source>
</reference>
<dbReference type="Pfam" id="PF00282">
    <property type="entry name" value="Pyridoxal_deC"/>
    <property type="match status" value="1"/>
</dbReference>
<dbReference type="SUPFAM" id="SSF53383">
    <property type="entry name" value="PLP-dependent transferases"/>
    <property type="match status" value="1"/>
</dbReference>
<dbReference type="InterPro" id="IPR015422">
    <property type="entry name" value="PyrdxlP-dep_Trfase_small"/>
</dbReference>
<comment type="caution">
    <text evidence="7">The sequence shown here is derived from an EMBL/GenBank/DDBJ whole genome shotgun (WGS) entry which is preliminary data.</text>
</comment>
<dbReference type="InterPro" id="IPR015424">
    <property type="entry name" value="PyrdxlP-dep_Trfase"/>
</dbReference>
<evidence type="ECO:0000256" key="3">
    <source>
        <dbReference type="ARBA" id="ARBA00022898"/>
    </source>
</evidence>
<evidence type="ECO:0000256" key="6">
    <source>
        <dbReference type="RuleBase" id="RU000382"/>
    </source>
</evidence>
<dbReference type="Proteomes" id="UP000777482">
    <property type="component" value="Unassembled WGS sequence"/>
</dbReference>
<dbReference type="InterPro" id="IPR010977">
    <property type="entry name" value="Aromatic_deC"/>
</dbReference>
<dbReference type="GO" id="GO:0016831">
    <property type="term" value="F:carboxy-lyase activity"/>
    <property type="evidence" value="ECO:0007669"/>
    <property type="project" value="InterPro"/>
</dbReference>
<dbReference type="PANTHER" id="PTHR11999:SF165">
    <property type="entry name" value="DECARBOXYLASE, PUTATIVE (AFU_ORTHOLOGUE AFUA_2G04980)-RELATED"/>
    <property type="match status" value="1"/>
</dbReference>
<dbReference type="Gene3D" id="3.90.1150.10">
    <property type="entry name" value="Aspartate Aminotransferase, domain 1"/>
    <property type="match status" value="1"/>
</dbReference>
<evidence type="ECO:0000256" key="1">
    <source>
        <dbReference type="ARBA" id="ARBA00001933"/>
    </source>
</evidence>
<organism evidence="7 8">
    <name type="scientific">Rhodotorula mucilaginosa</name>
    <name type="common">Yeast</name>
    <name type="synonym">Rhodotorula rubra</name>
    <dbReference type="NCBI Taxonomy" id="5537"/>
    <lineage>
        <taxon>Eukaryota</taxon>
        <taxon>Fungi</taxon>
        <taxon>Dikarya</taxon>
        <taxon>Basidiomycota</taxon>
        <taxon>Pucciniomycotina</taxon>
        <taxon>Microbotryomycetes</taxon>
        <taxon>Sporidiobolales</taxon>
        <taxon>Sporidiobolaceae</taxon>
        <taxon>Rhodotorula</taxon>
    </lineage>
</organism>
<evidence type="ECO:0000256" key="2">
    <source>
        <dbReference type="ARBA" id="ARBA00009533"/>
    </source>
</evidence>
<feature type="modified residue" description="N6-(pyridoxal phosphate)lysine" evidence="5">
    <location>
        <position position="321"/>
    </location>
</feature>
<sequence length="556" mass="60314">MSLAQAEAASYVYHAQLQRVSDHVRARVDSLAEAPTTSTAALIQHALETLPRSLPEQGLGLQETTTHLVETICPALMPGQAGPRFYGLVTGGVTPAAHLADMLVSSYDPCVQVHWPEATASVAIENLTLDYLLSLLSLPAETFTQNTITTGATASNIIGLALGRDWTVARIQRTRRGHTDWSVPEDGLGGVEVDVLVADAHASVKKAAAIVGIGRRSVIDLGDQEKEERGYLGCFDLERLEEQLKRNDELGRASIVAVSFGEVNTGAIASDTPAVRALCTQYHAHLHIDAAFAAFAPLDPAFAHYGPHLALADSITSDAHKWLSVPYDCGLFFSRKMSIVDSRDSGGDGEQASLYALTGPGANAPAYLASAAAAKTAKVESCEPEFPLVEASKSLPSPLFMNIENSRRFRALPLYASLLSLGKNGYASLVQRNIAFARLAEQYLRSHPAFDVLTPEPSSASSSDTDPWRFQVLNIVLFAPSTTNSPWRFIDDPDSFLREMNETRECFFTPTVWRGRKAVRMAVSNWMTGLGVEDLEESEEWKVVKGVFERVAKAEN</sequence>
<proteinExistence type="inferred from homology"/>
<dbReference type="PANTHER" id="PTHR11999">
    <property type="entry name" value="GROUP II PYRIDOXAL-5-PHOSPHATE DECARBOXYLASE"/>
    <property type="match status" value="1"/>
</dbReference>
<gene>
    <name evidence="7" type="ORF">C6P46_002190</name>
</gene>
<accession>A0A9P6VTZ8</accession>
<dbReference type="EMBL" id="PUHQ01000173">
    <property type="protein sequence ID" value="KAG0653844.1"/>
    <property type="molecule type" value="Genomic_DNA"/>
</dbReference>
<dbReference type="GO" id="GO:0019752">
    <property type="term" value="P:carboxylic acid metabolic process"/>
    <property type="evidence" value="ECO:0007669"/>
    <property type="project" value="InterPro"/>
</dbReference>